<proteinExistence type="predicted"/>
<feature type="domain" description="Putative restriction endonuclease" evidence="1">
    <location>
        <begin position="23"/>
        <end position="185"/>
    </location>
</feature>
<dbReference type="InterPro" id="IPR008538">
    <property type="entry name" value="Uma2"/>
</dbReference>
<reference evidence="2 3" key="1">
    <citation type="submission" date="2024-09" db="EMBL/GenBank/DDBJ databases">
        <authorList>
            <person name="Sun Q."/>
            <person name="Mori K."/>
        </authorList>
    </citation>
    <scope>NUCLEOTIDE SEQUENCE [LARGE SCALE GENOMIC DNA]</scope>
    <source>
        <strain evidence="2 3">JCM 3324</strain>
    </source>
</reference>
<accession>A0ABV5NM25</accession>
<dbReference type="Proteomes" id="UP001589568">
    <property type="component" value="Unassembled WGS sequence"/>
</dbReference>
<protein>
    <submittedName>
        <fullName evidence="2">Uma2 family endonuclease</fullName>
    </submittedName>
</protein>
<dbReference type="EMBL" id="JBHMCF010000011">
    <property type="protein sequence ID" value="MFB9471031.1"/>
    <property type="molecule type" value="Genomic_DNA"/>
</dbReference>
<dbReference type="InterPro" id="IPR011335">
    <property type="entry name" value="Restrct_endonuc-II-like"/>
</dbReference>
<evidence type="ECO:0000313" key="3">
    <source>
        <dbReference type="Proteomes" id="UP001589568"/>
    </source>
</evidence>
<dbReference type="CDD" id="cd06260">
    <property type="entry name" value="DUF820-like"/>
    <property type="match status" value="1"/>
</dbReference>
<dbReference type="Gene3D" id="3.90.1570.10">
    <property type="entry name" value="tt1808, chain A"/>
    <property type="match status" value="1"/>
</dbReference>
<comment type="caution">
    <text evidence="2">The sequence shown here is derived from an EMBL/GenBank/DDBJ whole genome shotgun (WGS) entry which is preliminary data.</text>
</comment>
<dbReference type="RefSeq" id="WP_364374627.1">
    <property type="nucleotide sequence ID" value="NZ_JBHMCF010000011.1"/>
</dbReference>
<dbReference type="InterPro" id="IPR012296">
    <property type="entry name" value="Nuclease_put_TT1808"/>
</dbReference>
<organism evidence="2 3">
    <name type="scientific">Nonomuraea salmonea</name>
    <dbReference type="NCBI Taxonomy" id="46181"/>
    <lineage>
        <taxon>Bacteria</taxon>
        <taxon>Bacillati</taxon>
        <taxon>Actinomycetota</taxon>
        <taxon>Actinomycetes</taxon>
        <taxon>Streptosporangiales</taxon>
        <taxon>Streptosporangiaceae</taxon>
        <taxon>Nonomuraea</taxon>
    </lineage>
</organism>
<keyword evidence="2" id="KW-0540">Nuclease</keyword>
<evidence type="ECO:0000259" key="1">
    <source>
        <dbReference type="Pfam" id="PF05685"/>
    </source>
</evidence>
<keyword evidence="2" id="KW-0378">Hydrolase</keyword>
<dbReference type="PANTHER" id="PTHR35400">
    <property type="entry name" value="SLR1083 PROTEIN"/>
    <property type="match status" value="1"/>
</dbReference>
<dbReference type="SUPFAM" id="SSF52980">
    <property type="entry name" value="Restriction endonuclease-like"/>
    <property type="match status" value="1"/>
</dbReference>
<evidence type="ECO:0000313" key="2">
    <source>
        <dbReference type="EMBL" id="MFB9471031.1"/>
    </source>
</evidence>
<keyword evidence="2" id="KW-0255">Endonuclease</keyword>
<dbReference type="PANTHER" id="PTHR35400:SF3">
    <property type="entry name" value="SLL1072 PROTEIN"/>
    <property type="match status" value="1"/>
</dbReference>
<dbReference type="Pfam" id="PF05685">
    <property type="entry name" value="Uma2"/>
    <property type="match status" value="1"/>
</dbReference>
<name>A0ABV5NM25_9ACTN</name>
<gene>
    <name evidence="2" type="ORF">ACFFR3_16025</name>
</gene>
<sequence length="194" mass="20861">MATIEPAKHVARTEALSAPFTVDDLLEIPDDGFRYELFNGSLLVSPAPTPVHQDIIFALQMILHAAKPAHLKVLSTVNVRASDSDFYIPDLVVVPKVAAKSVRLMFRPEDVLLAVEVVSPGTAAVDRNLKNAAFAAAGIPAHWRLEPGQGPALHVYELDGDSYAEPVVFRAGARADLSEPFPVSFDPGDLTDLA</sequence>
<keyword evidence="3" id="KW-1185">Reference proteome</keyword>
<dbReference type="GO" id="GO:0004519">
    <property type="term" value="F:endonuclease activity"/>
    <property type="evidence" value="ECO:0007669"/>
    <property type="project" value="UniProtKB-KW"/>
</dbReference>